<feature type="compositionally biased region" description="Basic and acidic residues" evidence="1">
    <location>
        <begin position="84"/>
        <end position="98"/>
    </location>
</feature>
<feature type="region of interest" description="Disordered" evidence="1">
    <location>
        <begin position="84"/>
        <end position="103"/>
    </location>
</feature>
<sequence length="173" mass="19349">MVAVGTPCWAAAVGALWEQSAVLWYLPYRGHAEGSVCRVSTGQDYWGKITVKREEMETRFVVVRDYRQYCSLMEKMDGSLTVKQKEKTECSSETRKMEAGSTDPEDLLSLADLPVLTTHNTFPCVAVDEIDPVERGFLTGESNMQHEIPVVEDAGIQNGRSNGWNTVQQKLDN</sequence>
<protein>
    <submittedName>
        <fullName evidence="2">Uncharacterized protein</fullName>
    </submittedName>
</protein>
<keyword evidence="3" id="KW-1185">Reference proteome</keyword>
<dbReference type="AlphaFoldDB" id="A0AAV7KXY0"/>
<dbReference type="EMBL" id="JANPWB010000016">
    <property type="protein sequence ID" value="KAJ1083783.1"/>
    <property type="molecule type" value="Genomic_DNA"/>
</dbReference>
<accession>A0AAV7KXY0</accession>
<name>A0AAV7KXY0_PLEWA</name>
<reference evidence="2" key="1">
    <citation type="journal article" date="2022" name="bioRxiv">
        <title>Sequencing and chromosome-scale assembly of the giantPleurodeles waltlgenome.</title>
        <authorList>
            <person name="Brown T."/>
            <person name="Elewa A."/>
            <person name="Iarovenko S."/>
            <person name="Subramanian E."/>
            <person name="Araus A.J."/>
            <person name="Petzold A."/>
            <person name="Susuki M."/>
            <person name="Suzuki K.-i.T."/>
            <person name="Hayashi T."/>
            <person name="Toyoda A."/>
            <person name="Oliveira C."/>
            <person name="Osipova E."/>
            <person name="Leigh N.D."/>
            <person name="Simon A."/>
            <person name="Yun M.H."/>
        </authorList>
    </citation>
    <scope>NUCLEOTIDE SEQUENCE</scope>
    <source>
        <strain evidence="2">20211129_DDA</strain>
        <tissue evidence="2">Liver</tissue>
    </source>
</reference>
<comment type="caution">
    <text evidence="2">The sequence shown here is derived from an EMBL/GenBank/DDBJ whole genome shotgun (WGS) entry which is preliminary data.</text>
</comment>
<evidence type="ECO:0000313" key="3">
    <source>
        <dbReference type="Proteomes" id="UP001066276"/>
    </source>
</evidence>
<proteinExistence type="predicted"/>
<dbReference type="Proteomes" id="UP001066276">
    <property type="component" value="Chromosome 12"/>
</dbReference>
<evidence type="ECO:0000256" key="1">
    <source>
        <dbReference type="SAM" id="MobiDB-lite"/>
    </source>
</evidence>
<evidence type="ECO:0000313" key="2">
    <source>
        <dbReference type="EMBL" id="KAJ1083783.1"/>
    </source>
</evidence>
<organism evidence="2 3">
    <name type="scientific">Pleurodeles waltl</name>
    <name type="common">Iberian ribbed newt</name>
    <dbReference type="NCBI Taxonomy" id="8319"/>
    <lineage>
        <taxon>Eukaryota</taxon>
        <taxon>Metazoa</taxon>
        <taxon>Chordata</taxon>
        <taxon>Craniata</taxon>
        <taxon>Vertebrata</taxon>
        <taxon>Euteleostomi</taxon>
        <taxon>Amphibia</taxon>
        <taxon>Batrachia</taxon>
        <taxon>Caudata</taxon>
        <taxon>Salamandroidea</taxon>
        <taxon>Salamandridae</taxon>
        <taxon>Pleurodelinae</taxon>
        <taxon>Pleurodeles</taxon>
    </lineage>
</organism>
<gene>
    <name evidence="2" type="ORF">NDU88_003938</name>
</gene>